<proteinExistence type="predicted"/>
<dbReference type="Proteomes" id="UP000790709">
    <property type="component" value="Unassembled WGS sequence"/>
</dbReference>
<evidence type="ECO:0000313" key="1">
    <source>
        <dbReference type="EMBL" id="KAH7917797.1"/>
    </source>
</evidence>
<reference evidence="1" key="1">
    <citation type="journal article" date="2021" name="New Phytol.">
        <title>Evolutionary innovations through gain and loss of genes in the ectomycorrhizal Boletales.</title>
        <authorList>
            <person name="Wu G."/>
            <person name="Miyauchi S."/>
            <person name="Morin E."/>
            <person name="Kuo A."/>
            <person name="Drula E."/>
            <person name="Varga T."/>
            <person name="Kohler A."/>
            <person name="Feng B."/>
            <person name="Cao Y."/>
            <person name="Lipzen A."/>
            <person name="Daum C."/>
            <person name="Hundley H."/>
            <person name="Pangilinan J."/>
            <person name="Johnson J."/>
            <person name="Barry K."/>
            <person name="LaButti K."/>
            <person name="Ng V."/>
            <person name="Ahrendt S."/>
            <person name="Min B."/>
            <person name="Choi I.G."/>
            <person name="Park H."/>
            <person name="Plett J.M."/>
            <person name="Magnuson J."/>
            <person name="Spatafora J.W."/>
            <person name="Nagy L.G."/>
            <person name="Henrissat B."/>
            <person name="Grigoriev I.V."/>
            <person name="Yang Z.L."/>
            <person name="Xu J."/>
            <person name="Martin F.M."/>
        </authorList>
    </citation>
    <scope>NUCLEOTIDE SEQUENCE</scope>
    <source>
        <strain evidence="1">KUC20120723A-06</strain>
    </source>
</reference>
<sequence>MRDEFVCTIYAPPANHPQHLARRHLSRSANSIESIVTQRRYGGGMGVDGKRGGENNHAPKGQWRGGPHDKRLSITPGHNDGVGVQIAVKNQTWSSTCIPKRRRRFSGYDRPDTIGDEPAKGRWRGTTQRGDEQLMGHKVSTMIL</sequence>
<protein>
    <submittedName>
        <fullName evidence="1">Uncharacterized protein</fullName>
    </submittedName>
</protein>
<comment type="caution">
    <text evidence="1">The sequence shown here is derived from an EMBL/GenBank/DDBJ whole genome shotgun (WGS) entry which is preliminary data.</text>
</comment>
<accession>A0ACB8AWP1</accession>
<keyword evidence="2" id="KW-1185">Reference proteome</keyword>
<gene>
    <name evidence="1" type="ORF">BV22DRAFT_928677</name>
</gene>
<name>A0ACB8AWP1_9AGAM</name>
<dbReference type="EMBL" id="MU266934">
    <property type="protein sequence ID" value="KAH7917797.1"/>
    <property type="molecule type" value="Genomic_DNA"/>
</dbReference>
<evidence type="ECO:0000313" key="2">
    <source>
        <dbReference type="Proteomes" id="UP000790709"/>
    </source>
</evidence>
<organism evidence="1 2">
    <name type="scientific">Leucogyrophana mollusca</name>
    <dbReference type="NCBI Taxonomy" id="85980"/>
    <lineage>
        <taxon>Eukaryota</taxon>
        <taxon>Fungi</taxon>
        <taxon>Dikarya</taxon>
        <taxon>Basidiomycota</taxon>
        <taxon>Agaricomycotina</taxon>
        <taxon>Agaricomycetes</taxon>
        <taxon>Agaricomycetidae</taxon>
        <taxon>Boletales</taxon>
        <taxon>Boletales incertae sedis</taxon>
        <taxon>Leucogyrophana</taxon>
    </lineage>
</organism>